<reference evidence="3" key="1">
    <citation type="journal article" date="2019" name="Int. J. Syst. Evol. Microbiol.">
        <title>The Global Catalogue of Microorganisms (GCM) 10K type strain sequencing project: providing services to taxonomists for standard genome sequencing and annotation.</title>
        <authorList>
            <consortium name="The Broad Institute Genomics Platform"/>
            <consortium name="The Broad Institute Genome Sequencing Center for Infectious Disease"/>
            <person name="Wu L."/>
            <person name="Ma J."/>
        </authorList>
    </citation>
    <scope>NUCLEOTIDE SEQUENCE [LARGE SCALE GENOMIC DNA]</scope>
    <source>
        <strain evidence="3">JCM 10696</strain>
    </source>
</reference>
<feature type="coiled-coil region" evidence="1">
    <location>
        <begin position="10"/>
        <end position="41"/>
    </location>
</feature>
<evidence type="ECO:0000256" key="1">
    <source>
        <dbReference type="SAM" id="Coils"/>
    </source>
</evidence>
<dbReference type="InterPro" id="IPR039452">
    <property type="entry name" value="DUF5403"/>
</dbReference>
<dbReference type="Proteomes" id="UP001500665">
    <property type="component" value="Unassembled WGS sequence"/>
</dbReference>
<sequence>MEWDRSRQKLNKHIATIDGVQEQLEEVATEISERAEDLLAMHHFAEHAEILLLHGDVDWYVALSDDRGRKAALSIEYGRKAGSKKRPDGTVVTWSDMDGLYILADASRLPRKRKGKVVL</sequence>
<dbReference type="RefSeq" id="WP_344246589.1">
    <property type="nucleotide sequence ID" value="NZ_BAAAHH010000049.1"/>
</dbReference>
<organism evidence="2 3">
    <name type="scientific">Actinocorallia libanotica</name>
    <dbReference type="NCBI Taxonomy" id="46162"/>
    <lineage>
        <taxon>Bacteria</taxon>
        <taxon>Bacillati</taxon>
        <taxon>Actinomycetota</taxon>
        <taxon>Actinomycetes</taxon>
        <taxon>Streptosporangiales</taxon>
        <taxon>Thermomonosporaceae</taxon>
        <taxon>Actinocorallia</taxon>
    </lineage>
</organism>
<dbReference type="EMBL" id="BAAAHH010000049">
    <property type="protein sequence ID" value="GAA0967411.1"/>
    <property type="molecule type" value="Genomic_DNA"/>
</dbReference>
<evidence type="ECO:0000313" key="3">
    <source>
        <dbReference type="Proteomes" id="UP001500665"/>
    </source>
</evidence>
<gene>
    <name evidence="2" type="ORF">GCM10009550_71260</name>
</gene>
<proteinExistence type="predicted"/>
<evidence type="ECO:0000313" key="2">
    <source>
        <dbReference type="EMBL" id="GAA0967411.1"/>
    </source>
</evidence>
<comment type="caution">
    <text evidence="2">The sequence shown here is derived from an EMBL/GenBank/DDBJ whole genome shotgun (WGS) entry which is preliminary data.</text>
</comment>
<dbReference type="Pfam" id="PF17395">
    <property type="entry name" value="DUF5403"/>
    <property type="match status" value="1"/>
</dbReference>
<keyword evidence="3" id="KW-1185">Reference proteome</keyword>
<accession>A0ABP4CEI6</accession>
<keyword evidence="1" id="KW-0175">Coiled coil</keyword>
<name>A0ABP4CEI6_9ACTN</name>
<protein>
    <submittedName>
        <fullName evidence="2">Uncharacterized protein</fullName>
    </submittedName>
</protein>